<dbReference type="InterPro" id="IPR018152">
    <property type="entry name" value="SOD_Cu/Zn_BS"/>
</dbReference>
<dbReference type="CDD" id="cd00305">
    <property type="entry name" value="Cu-Zn_Superoxide_Dismutase"/>
    <property type="match status" value="1"/>
</dbReference>
<evidence type="ECO:0000256" key="5">
    <source>
        <dbReference type="ARBA" id="ARBA00012682"/>
    </source>
</evidence>
<dbReference type="SUPFAM" id="SSF47459">
    <property type="entry name" value="HLH, helix-loop-helix DNA-binding domain"/>
    <property type="match status" value="1"/>
</dbReference>
<dbReference type="PROSITE" id="PS50888">
    <property type="entry name" value="BHLH"/>
    <property type="match status" value="1"/>
</dbReference>
<comment type="subcellular location">
    <subcellularLocation>
        <location evidence="3">Nucleus</location>
    </subcellularLocation>
</comment>
<dbReference type="Gene3D" id="2.60.40.200">
    <property type="entry name" value="Superoxide dismutase, copper/zinc binding domain"/>
    <property type="match status" value="2"/>
</dbReference>
<keyword evidence="16" id="KW-1185">Reference proteome</keyword>
<dbReference type="Pfam" id="PF00080">
    <property type="entry name" value="Sod_Cu"/>
    <property type="match status" value="1"/>
</dbReference>
<comment type="similarity">
    <text evidence="4">Belongs to the Cu-Zn superoxide dismutase family.</text>
</comment>
<feature type="region of interest" description="Disordered" evidence="13">
    <location>
        <begin position="94"/>
        <end position="136"/>
    </location>
</feature>
<gene>
    <name evidence="15" type="ORF">HID58_026162</name>
</gene>
<protein>
    <recommendedName>
        <fullName evidence="5">superoxide dismutase</fullName>
        <ecNumber evidence="5">1.15.1.1</ecNumber>
    </recommendedName>
</protein>
<evidence type="ECO:0000256" key="2">
    <source>
        <dbReference type="ARBA" id="ARBA00001947"/>
    </source>
</evidence>
<evidence type="ECO:0000256" key="3">
    <source>
        <dbReference type="ARBA" id="ARBA00004123"/>
    </source>
</evidence>
<feature type="domain" description="BHLH" evidence="14">
    <location>
        <begin position="125"/>
        <end position="174"/>
    </location>
</feature>
<dbReference type="SMART" id="SM00353">
    <property type="entry name" value="HLH"/>
    <property type="match status" value="1"/>
</dbReference>
<proteinExistence type="inferred from homology"/>
<dbReference type="Pfam" id="PF00010">
    <property type="entry name" value="HLH"/>
    <property type="match status" value="1"/>
</dbReference>
<dbReference type="PROSITE" id="PS00332">
    <property type="entry name" value="SOD_CU_ZN_2"/>
    <property type="match status" value="1"/>
</dbReference>
<evidence type="ECO:0000256" key="6">
    <source>
        <dbReference type="ARBA" id="ARBA00022833"/>
    </source>
</evidence>
<accession>A0ABQ8CNR9</accession>
<dbReference type="PROSITE" id="PS00087">
    <property type="entry name" value="SOD_CU_ZN_1"/>
    <property type="match status" value="1"/>
</dbReference>
<dbReference type="Gene3D" id="4.10.280.10">
    <property type="entry name" value="Helix-loop-helix DNA-binding domain"/>
    <property type="match status" value="1"/>
</dbReference>
<dbReference type="InterPro" id="IPR024134">
    <property type="entry name" value="SOD_Cu/Zn_/chaperone"/>
</dbReference>
<dbReference type="SUPFAM" id="SSF49329">
    <property type="entry name" value="Cu,Zn superoxide dismutase-like"/>
    <property type="match status" value="1"/>
</dbReference>
<dbReference type="CDD" id="cd11450">
    <property type="entry name" value="bHLH_AtFIT_like"/>
    <property type="match status" value="1"/>
</dbReference>
<name>A0ABQ8CNR9_BRANA</name>
<evidence type="ECO:0000313" key="16">
    <source>
        <dbReference type="Proteomes" id="UP000824890"/>
    </source>
</evidence>
<dbReference type="PRINTS" id="PR00068">
    <property type="entry name" value="CUZNDISMTASE"/>
</dbReference>
<dbReference type="InterPro" id="IPR036638">
    <property type="entry name" value="HLH_DNA-bd_sf"/>
</dbReference>
<dbReference type="InterPro" id="IPR036423">
    <property type="entry name" value="SOD-like_Cu/Zn_dom_sf"/>
</dbReference>
<dbReference type="InterPro" id="IPR011598">
    <property type="entry name" value="bHLH_dom"/>
</dbReference>
<organism evidence="15 16">
    <name type="scientific">Brassica napus</name>
    <name type="common">Rape</name>
    <dbReference type="NCBI Taxonomy" id="3708"/>
    <lineage>
        <taxon>Eukaryota</taxon>
        <taxon>Viridiplantae</taxon>
        <taxon>Streptophyta</taxon>
        <taxon>Embryophyta</taxon>
        <taxon>Tracheophyta</taxon>
        <taxon>Spermatophyta</taxon>
        <taxon>Magnoliopsida</taxon>
        <taxon>eudicotyledons</taxon>
        <taxon>Gunneridae</taxon>
        <taxon>Pentapetalae</taxon>
        <taxon>rosids</taxon>
        <taxon>malvids</taxon>
        <taxon>Brassicales</taxon>
        <taxon>Brassicaceae</taxon>
        <taxon>Brassiceae</taxon>
        <taxon>Brassica</taxon>
    </lineage>
</organism>
<evidence type="ECO:0000256" key="11">
    <source>
        <dbReference type="ARBA" id="ARBA00023242"/>
    </source>
</evidence>
<comment type="catalytic activity">
    <reaction evidence="12">
        <text>2 superoxide + 2 H(+) = H2O2 + O2</text>
        <dbReference type="Rhea" id="RHEA:20696"/>
        <dbReference type="ChEBI" id="CHEBI:15378"/>
        <dbReference type="ChEBI" id="CHEBI:15379"/>
        <dbReference type="ChEBI" id="CHEBI:16240"/>
        <dbReference type="ChEBI" id="CHEBI:18421"/>
        <dbReference type="EC" id="1.15.1.1"/>
    </reaction>
</comment>
<evidence type="ECO:0000256" key="4">
    <source>
        <dbReference type="ARBA" id="ARBA00010457"/>
    </source>
</evidence>
<sequence>MKGRVIALTNLNDLELHNFLVDPNFDQFINLIRGDDQTIEHPPLDFDLGGPLHNSPCFIDDNQFIPTPVDDLFDELPDIDSNVAESFRSFEGESVVRASGEDDYNDGDDSSATTTNNDGSRKKKTDRSRTLISERKRRGRMKDKLYALRSLVPNITKMDKASIVGDAVAYVQELQSQAKKLKADIAGLEASLTSTEGYQEPAPVAQKSHTFRCINPPVSKKISQMDVIQVEEKEFYVRLVCNKGEGVAASLYKSLESLTSFQVQNSNLSSPSPDTYLLTYTLDGTCFEQSLNLPNLKLWITGSLLNQAARAMATHTILSFSSPCHRLIISPSSNAIPPLRSSFRGVSLNLHRPHSVSFSASSKKSQTVVSAAKKAVAVLKGNSDVEGVVTLTQEDTGPTTVNVRITGLTPGPHGFHLHEFGDTTNGCISTGPHFNPNNMTHGAPQDEIRHAGDLGNIIANADAFVVHELQDDLGKGGHELSLTTGNAGGRLACGVVGLTPL</sequence>
<keyword evidence="9" id="KW-0805">Transcription regulation</keyword>
<dbReference type="PANTHER" id="PTHR10003">
    <property type="entry name" value="SUPEROXIDE DISMUTASE CU-ZN -RELATED"/>
    <property type="match status" value="1"/>
</dbReference>
<evidence type="ECO:0000256" key="10">
    <source>
        <dbReference type="ARBA" id="ARBA00023163"/>
    </source>
</evidence>
<dbReference type="InterPro" id="IPR001424">
    <property type="entry name" value="SOD_Cu_Zn_dom"/>
</dbReference>
<evidence type="ECO:0000259" key="14">
    <source>
        <dbReference type="PROSITE" id="PS50888"/>
    </source>
</evidence>
<comment type="cofactor">
    <cofactor evidence="2">
        <name>Zn(2+)</name>
        <dbReference type="ChEBI" id="CHEBI:29105"/>
    </cofactor>
</comment>
<evidence type="ECO:0000256" key="1">
    <source>
        <dbReference type="ARBA" id="ARBA00001935"/>
    </source>
</evidence>
<reference evidence="15 16" key="1">
    <citation type="submission" date="2021-05" db="EMBL/GenBank/DDBJ databases">
        <title>Genome Assembly of Synthetic Allotetraploid Brassica napus Reveals Homoeologous Exchanges between Subgenomes.</title>
        <authorList>
            <person name="Davis J.T."/>
        </authorList>
    </citation>
    <scope>NUCLEOTIDE SEQUENCE [LARGE SCALE GENOMIC DNA]</scope>
    <source>
        <strain evidence="16">cv. Da-Ae</strain>
        <tissue evidence="15">Seedling</tissue>
    </source>
</reference>
<comment type="caution">
    <text evidence="15">The sequence shown here is derived from an EMBL/GenBank/DDBJ whole genome shotgun (WGS) entry which is preliminary data.</text>
</comment>
<evidence type="ECO:0000256" key="8">
    <source>
        <dbReference type="ARBA" id="ARBA00023008"/>
    </source>
</evidence>
<dbReference type="EMBL" id="JAGKQM010000007">
    <property type="protein sequence ID" value="KAH0918502.1"/>
    <property type="molecule type" value="Genomic_DNA"/>
</dbReference>
<keyword evidence="10" id="KW-0804">Transcription</keyword>
<evidence type="ECO:0000256" key="7">
    <source>
        <dbReference type="ARBA" id="ARBA00022862"/>
    </source>
</evidence>
<evidence type="ECO:0000256" key="9">
    <source>
        <dbReference type="ARBA" id="ARBA00023015"/>
    </source>
</evidence>
<evidence type="ECO:0000256" key="13">
    <source>
        <dbReference type="SAM" id="MobiDB-lite"/>
    </source>
</evidence>
<evidence type="ECO:0000256" key="12">
    <source>
        <dbReference type="ARBA" id="ARBA00049204"/>
    </source>
</evidence>
<keyword evidence="7" id="KW-0049">Antioxidant</keyword>
<keyword evidence="6" id="KW-0862">Zinc</keyword>
<dbReference type="Proteomes" id="UP000824890">
    <property type="component" value="Unassembled WGS sequence"/>
</dbReference>
<comment type="cofactor">
    <cofactor evidence="1">
        <name>Cu cation</name>
        <dbReference type="ChEBI" id="CHEBI:23378"/>
    </cofactor>
</comment>
<keyword evidence="11" id="KW-0539">Nucleus</keyword>
<evidence type="ECO:0000313" key="15">
    <source>
        <dbReference type="EMBL" id="KAH0918502.1"/>
    </source>
</evidence>
<keyword evidence="8" id="KW-0186">Copper</keyword>
<dbReference type="EC" id="1.15.1.1" evidence="5"/>